<sequence>MLPVVTLEMMDFAELLALQHPPSAPPLPAVGSFTSQVVWQGLSFPTHYPRLQLFRENALISPRK</sequence>
<protein>
    <submittedName>
        <fullName evidence="1">Uncharacterized protein MANES_16G019400</fullName>
    </submittedName>
</protein>
<accession>A0A2P2QM85</accession>
<organism evidence="1">
    <name type="scientific">Rhizophora mucronata</name>
    <name type="common">Asiatic mangrove</name>
    <dbReference type="NCBI Taxonomy" id="61149"/>
    <lineage>
        <taxon>Eukaryota</taxon>
        <taxon>Viridiplantae</taxon>
        <taxon>Streptophyta</taxon>
        <taxon>Embryophyta</taxon>
        <taxon>Tracheophyta</taxon>
        <taxon>Spermatophyta</taxon>
        <taxon>Magnoliopsida</taxon>
        <taxon>eudicotyledons</taxon>
        <taxon>Gunneridae</taxon>
        <taxon>Pentapetalae</taxon>
        <taxon>rosids</taxon>
        <taxon>fabids</taxon>
        <taxon>Malpighiales</taxon>
        <taxon>Rhizophoraceae</taxon>
        <taxon>Rhizophora</taxon>
    </lineage>
</organism>
<reference evidence="1" key="1">
    <citation type="submission" date="2018-02" db="EMBL/GenBank/DDBJ databases">
        <title>Rhizophora mucronata_Transcriptome.</title>
        <authorList>
            <person name="Meera S.P."/>
            <person name="Sreeshan A."/>
            <person name="Augustine A."/>
        </authorList>
    </citation>
    <scope>NUCLEOTIDE SEQUENCE</scope>
    <source>
        <tissue evidence="1">Leaf</tissue>
    </source>
</reference>
<proteinExistence type="predicted"/>
<dbReference type="AlphaFoldDB" id="A0A2P2QM85"/>
<evidence type="ECO:0000313" key="1">
    <source>
        <dbReference type="EMBL" id="MBX68084.1"/>
    </source>
</evidence>
<name>A0A2P2QM85_RHIMU</name>
<dbReference type="EMBL" id="GGEC01087600">
    <property type="protein sequence ID" value="MBX68084.1"/>
    <property type="molecule type" value="Transcribed_RNA"/>
</dbReference>